<reference evidence="3" key="1">
    <citation type="submission" date="2020-11" db="EMBL/GenBank/DDBJ databases">
        <authorList>
            <consortium name="DOE Joint Genome Institute"/>
            <person name="Ahrendt S."/>
            <person name="Riley R."/>
            <person name="Andreopoulos W."/>
            <person name="Labutti K."/>
            <person name="Pangilinan J."/>
            <person name="Ruiz-Duenas F.J."/>
            <person name="Barrasa J.M."/>
            <person name="Sanchez-Garcia M."/>
            <person name="Camarero S."/>
            <person name="Miyauchi S."/>
            <person name="Serrano A."/>
            <person name="Linde D."/>
            <person name="Babiker R."/>
            <person name="Drula E."/>
            <person name="Ayuso-Fernandez I."/>
            <person name="Pacheco R."/>
            <person name="Padilla G."/>
            <person name="Ferreira P."/>
            <person name="Barriuso J."/>
            <person name="Kellner H."/>
            <person name="Castanera R."/>
            <person name="Alfaro M."/>
            <person name="Ramirez L."/>
            <person name="Pisabarro A.G."/>
            <person name="Kuo A."/>
            <person name="Tritt A."/>
            <person name="Lipzen A."/>
            <person name="He G."/>
            <person name="Yan M."/>
            <person name="Ng V."/>
            <person name="Cullen D."/>
            <person name="Martin F."/>
            <person name="Rosso M.-N."/>
            <person name="Henrissat B."/>
            <person name="Hibbett D."/>
            <person name="Martinez A.T."/>
            <person name="Grigoriev I.V."/>
        </authorList>
    </citation>
    <scope>NUCLEOTIDE SEQUENCE</scope>
    <source>
        <strain evidence="3">AH 40177</strain>
    </source>
</reference>
<proteinExistence type="predicted"/>
<dbReference type="EMBL" id="JADNRY010000183">
    <property type="protein sequence ID" value="KAF9062057.1"/>
    <property type="molecule type" value="Genomic_DNA"/>
</dbReference>
<dbReference type="Pfam" id="PF00646">
    <property type="entry name" value="F-box"/>
    <property type="match status" value="1"/>
</dbReference>
<evidence type="ECO:0000259" key="2">
    <source>
        <dbReference type="PROSITE" id="PS50181"/>
    </source>
</evidence>
<gene>
    <name evidence="3" type="ORF">BDP27DRAFT_1428345</name>
</gene>
<feature type="compositionally biased region" description="Basic and acidic residues" evidence="1">
    <location>
        <begin position="30"/>
        <end position="39"/>
    </location>
</feature>
<keyword evidence="4" id="KW-1185">Reference proteome</keyword>
<dbReference type="Proteomes" id="UP000772434">
    <property type="component" value="Unassembled WGS sequence"/>
</dbReference>
<feature type="compositionally biased region" description="Basic residues" evidence="1">
    <location>
        <begin position="1"/>
        <end position="11"/>
    </location>
</feature>
<dbReference type="InterPro" id="IPR036047">
    <property type="entry name" value="F-box-like_dom_sf"/>
</dbReference>
<evidence type="ECO:0000313" key="4">
    <source>
        <dbReference type="Proteomes" id="UP000772434"/>
    </source>
</evidence>
<sequence length="141" mass="16196">MALRSKNKSKNKSTDDNTSKHAKTTRKKTLKDEAQQEKPLRKRARLGAIAQKSGSSKSKVQDGDDPENQLRGDPEEFLQFEENRGCLERLLKDFPLEVVLEVFCSAESGDLLQLSRTSKDLRAILMSRRFEYIWRAARQNI</sequence>
<evidence type="ECO:0000256" key="1">
    <source>
        <dbReference type="SAM" id="MobiDB-lite"/>
    </source>
</evidence>
<evidence type="ECO:0000313" key="3">
    <source>
        <dbReference type="EMBL" id="KAF9062057.1"/>
    </source>
</evidence>
<dbReference type="OrthoDB" id="2322499at2759"/>
<name>A0A9P5U135_9AGAR</name>
<dbReference type="InterPro" id="IPR001810">
    <property type="entry name" value="F-box_dom"/>
</dbReference>
<feature type="region of interest" description="Disordered" evidence="1">
    <location>
        <begin position="1"/>
        <end position="75"/>
    </location>
</feature>
<feature type="domain" description="F-box" evidence="2">
    <location>
        <begin position="88"/>
        <end position="137"/>
    </location>
</feature>
<dbReference type="PROSITE" id="PS50181">
    <property type="entry name" value="FBOX"/>
    <property type="match status" value="1"/>
</dbReference>
<dbReference type="SUPFAM" id="SSF81383">
    <property type="entry name" value="F-box domain"/>
    <property type="match status" value="1"/>
</dbReference>
<organism evidence="3 4">
    <name type="scientific">Rhodocollybia butyracea</name>
    <dbReference type="NCBI Taxonomy" id="206335"/>
    <lineage>
        <taxon>Eukaryota</taxon>
        <taxon>Fungi</taxon>
        <taxon>Dikarya</taxon>
        <taxon>Basidiomycota</taxon>
        <taxon>Agaricomycotina</taxon>
        <taxon>Agaricomycetes</taxon>
        <taxon>Agaricomycetidae</taxon>
        <taxon>Agaricales</taxon>
        <taxon>Marasmiineae</taxon>
        <taxon>Omphalotaceae</taxon>
        <taxon>Rhodocollybia</taxon>
    </lineage>
</organism>
<protein>
    <recommendedName>
        <fullName evidence="2">F-box domain-containing protein</fullName>
    </recommendedName>
</protein>
<accession>A0A9P5U135</accession>
<feature type="compositionally biased region" description="Basic residues" evidence="1">
    <location>
        <begin position="20"/>
        <end position="29"/>
    </location>
</feature>
<comment type="caution">
    <text evidence="3">The sequence shown here is derived from an EMBL/GenBank/DDBJ whole genome shotgun (WGS) entry which is preliminary data.</text>
</comment>
<dbReference type="CDD" id="cd09917">
    <property type="entry name" value="F-box_SF"/>
    <property type="match status" value="1"/>
</dbReference>
<dbReference type="AlphaFoldDB" id="A0A9P5U135"/>